<dbReference type="InterPro" id="IPR001594">
    <property type="entry name" value="Palmitoyltrfase_DHHC"/>
</dbReference>
<dbReference type="Pfam" id="PF07714">
    <property type="entry name" value="PK_Tyr_Ser-Thr"/>
    <property type="match status" value="1"/>
</dbReference>
<dbReference type="PROSITE" id="PS00108">
    <property type="entry name" value="PROTEIN_KINASE_ST"/>
    <property type="match status" value="1"/>
</dbReference>
<dbReference type="CDD" id="cd14066">
    <property type="entry name" value="STKc_IRAK"/>
    <property type="match status" value="1"/>
</dbReference>
<keyword evidence="7" id="KW-0732">Signal</keyword>
<dbReference type="PANTHER" id="PTHR27002">
    <property type="entry name" value="RECEPTOR-LIKE SERINE/THREONINE-PROTEIN KINASE SD1-8"/>
    <property type="match status" value="1"/>
</dbReference>
<comment type="similarity">
    <text evidence="3 17">Belongs to the DHHC palmitoyltransferase family.</text>
</comment>
<dbReference type="GO" id="GO:0012505">
    <property type="term" value="C:endomembrane system"/>
    <property type="evidence" value="ECO:0007669"/>
    <property type="project" value="UniProtKB-SubCell"/>
</dbReference>
<comment type="catalytic activity">
    <reaction evidence="17">
        <text>L-cysteinyl-[protein] + hexadecanoyl-CoA = S-hexadecanoyl-L-cysteinyl-[protein] + CoA</text>
        <dbReference type="Rhea" id="RHEA:36683"/>
        <dbReference type="Rhea" id="RHEA-COMP:10131"/>
        <dbReference type="Rhea" id="RHEA-COMP:11032"/>
        <dbReference type="ChEBI" id="CHEBI:29950"/>
        <dbReference type="ChEBI" id="CHEBI:57287"/>
        <dbReference type="ChEBI" id="CHEBI:57379"/>
        <dbReference type="ChEBI" id="CHEBI:74151"/>
        <dbReference type="EC" id="2.3.1.225"/>
    </reaction>
</comment>
<comment type="domain">
    <text evidence="17">The DHHC domain is required for palmitoyltransferase activity.</text>
</comment>
<proteinExistence type="inferred from homology"/>
<feature type="domain" description="Protein kinase" evidence="18">
    <location>
        <begin position="215"/>
        <end position="502"/>
    </location>
</feature>
<evidence type="ECO:0000256" key="8">
    <source>
        <dbReference type="ARBA" id="ARBA00022737"/>
    </source>
</evidence>
<dbReference type="SUPFAM" id="SSF56112">
    <property type="entry name" value="Protein kinase-like (PK-like)"/>
    <property type="match status" value="1"/>
</dbReference>
<keyword evidence="15" id="KW-0325">Glycoprotein</keyword>
<feature type="transmembrane region" description="Helical" evidence="17">
    <location>
        <begin position="33"/>
        <end position="54"/>
    </location>
</feature>
<evidence type="ECO:0000256" key="4">
    <source>
        <dbReference type="ARBA" id="ARBA00022527"/>
    </source>
</evidence>
<dbReference type="EC" id="2.3.1.225" evidence="17"/>
<dbReference type="Proteomes" id="UP000075243">
    <property type="component" value="Unassembled WGS sequence"/>
</dbReference>
<keyword evidence="9 16" id="KW-0547">Nucleotide-binding</keyword>
<dbReference type="InterPro" id="IPR017441">
    <property type="entry name" value="Protein_kinase_ATP_BS"/>
</dbReference>
<gene>
    <name evidence="19" type="ORF">KK1_036223</name>
</gene>
<keyword evidence="14 19" id="KW-0675">Receptor</keyword>
<sequence>MILMVLGLVGVTYYAVVLTNYGPALFLGGLDTLISLAVLILFHFLLVMLLWSYFAVVFTDPGTVPHNWKPSVDEERGEVDPLNEVELSNLQSDPSNQRIRYCRKCSQPKPPRCHHCSVCGRCVLKMDHHCVWVVNCVGALNYKYFLLFLFYTFLETTLVTITLLPQFKAFFTDGEIPGTPGTLATTFLTFVGHESSTIESLQFNLAIIEAATNNFSNENKIGKGGFGEVYKGVLIDGRHIAVKRLSRNSKQGVEEFKNEVLLIAKLQHRNLVAFIGFCIDEQEKILIYEYVPNKSLDYFLFDTELEKVLRWSERYKIIQEIARGILYLHEHSRLKVIHRDIKPSNVLLDKDMNPKISDFGLAKIVEIDQQEGSTKRVIGTYGYMSPEYAMFGQFSEKSDVYSFGVMIFEIISGRKNLGSYEPHHVDDGLRNFVWRHWMNETPLNTLDPKLKEDHSHIEVIKCIQIGLLCVQDYPNDRPSMMTIVSYLISNLVELPSPKEPTFFLHNKMDPIVAHASSRRITNYSTSFSINEMSMSDIYPR</sequence>
<dbReference type="Gene3D" id="1.10.510.10">
    <property type="entry name" value="Transferase(Phosphotransferase) domain 1"/>
    <property type="match status" value="1"/>
</dbReference>
<evidence type="ECO:0000256" key="17">
    <source>
        <dbReference type="RuleBase" id="RU079119"/>
    </source>
</evidence>
<evidence type="ECO:0000256" key="13">
    <source>
        <dbReference type="ARBA" id="ARBA00023136"/>
    </source>
</evidence>
<reference evidence="19" key="1">
    <citation type="journal article" date="2012" name="Nat. Biotechnol.">
        <title>Draft genome sequence of pigeonpea (Cajanus cajan), an orphan legume crop of resource-poor farmers.</title>
        <authorList>
            <person name="Varshney R.K."/>
            <person name="Chen W."/>
            <person name="Li Y."/>
            <person name="Bharti A.K."/>
            <person name="Saxena R.K."/>
            <person name="Schlueter J.A."/>
            <person name="Donoghue M.T."/>
            <person name="Azam S."/>
            <person name="Fan G."/>
            <person name="Whaley A.M."/>
            <person name="Farmer A.D."/>
            <person name="Sheridan J."/>
            <person name="Iwata A."/>
            <person name="Tuteja R."/>
            <person name="Penmetsa R.V."/>
            <person name="Wu W."/>
            <person name="Upadhyaya H.D."/>
            <person name="Yang S.P."/>
            <person name="Shah T."/>
            <person name="Saxena K.B."/>
            <person name="Michael T."/>
            <person name="McCombie W.R."/>
            <person name="Yang B."/>
            <person name="Zhang G."/>
            <person name="Yang H."/>
            <person name="Wang J."/>
            <person name="Spillane C."/>
            <person name="Cook D.R."/>
            <person name="May G.D."/>
            <person name="Xu X."/>
            <person name="Jackson S.A."/>
        </authorList>
    </citation>
    <scope>NUCLEOTIDE SEQUENCE [LARGE SCALE GENOMIC DNA]</scope>
</reference>
<dbReference type="Gene3D" id="3.30.200.20">
    <property type="entry name" value="Phosphorylase Kinase, domain 1"/>
    <property type="match status" value="1"/>
</dbReference>
<keyword evidence="11 16" id="KW-0067">ATP-binding</keyword>
<keyword evidence="6 17" id="KW-0812">Transmembrane</keyword>
<dbReference type="GO" id="GO:0042742">
    <property type="term" value="P:defense response to bacterium"/>
    <property type="evidence" value="ECO:0007669"/>
    <property type="project" value="TreeGrafter"/>
</dbReference>
<keyword evidence="20" id="KW-1185">Reference proteome</keyword>
<evidence type="ECO:0000256" key="3">
    <source>
        <dbReference type="ARBA" id="ARBA00008574"/>
    </source>
</evidence>
<organism evidence="19 20">
    <name type="scientific">Cajanus cajan</name>
    <name type="common">Pigeon pea</name>
    <name type="synonym">Cajanus indicus</name>
    <dbReference type="NCBI Taxonomy" id="3821"/>
    <lineage>
        <taxon>Eukaryota</taxon>
        <taxon>Viridiplantae</taxon>
        <taxon>Streptophyta</taxon>
        <taxon>Embryophyta</taxon>
        <taxon>Tracheophyta</taxon>
        <taxon>Spermatophyta</taxon>
        <taxon>Magnoliopsida</taxon>
        <taxon>eudicotyledons</taxon>
        <taxon>Gunneridae</taxon>
        <taxon>Pentapetalae</taxon>
        <taxon>rosids</taxon>
        <taxon>fabids</taxon>
        <taxon>Fabales</taxon>
        <taxon>Fabaceae</taxon>
        <taxon>Papilionoideae</taxon>
        <taxon>50 kb inversion clade</taxon>
        <taxon>NPAAA clade</taxon>
        <taxon>indigoferoid/millettioid clade</taxon>
        <taxon>Phaseoleae</taxon>
        <taxon>Cajanus</taxon>
    </lineage>
</organism>
<dbReference type="EMBL" id="KQ483719">
    <property type="protein sequence ID" value="KYP42394.1"/>
    <property type="molecule type" value="Genomic_DNA"/>
</dbReference>
<keyword evidence="17" id="KW-0012">Acyltransferase</keyword>
<keyword evidence="8" id="KW-0677">Repeat</keyword>
<evidence type="ECO:0000256" key="15">
    <source>
        <dbReference type="ARBA" id="ARBA00023180"/>
    </source>
</evidence>
<evidence type="ECO:0000256" key="2">
    <source>
        <dbReference type="ARBA" id="ARBA00004167"/>
    </source>
</evidence>
<dbReference type="GO" id="GO:0019706">
    <property type="term" value="F:protein-cysteine S-palmitoyltransferase activity"/>
    <property type="evidence" value="ECO:0007669"/>
    <property type="project" value="UniProtKB-EC"/>
</dbReference>
<evidence type="ECO:0000256" key="10">
    <source>
        <dbReference type="ARBA" id="ARBA00022777"/>
    </source>
</evidence>
<dbReference type="PANTHER" id="PTHR27002:SF847">
    <property type="entry name" value="CYSTEINE-RICH RECEPTOR-KINASE-LIKE PROTEIN"/>
    <property type="match status" value="1"/>
</dbReference>
<dbReference type="InterPro" id="IPR001245">
    <property type="entry name" value="Ser-Thr/Tyr_kinase_cat_dom"/>
</dbReference>
<keyword evidence="5 17" id="KW-0808">Transferase</keyword>
<evidence type="ECO:0000256" key="12">
    <source>
        <dbReference type="ARBA" id="ARBA00022989"/>
    </source>
</evidence>
<dbReference type="GO" id="GO:0005886">
    <property type="term" value="C:plasma membrane"/>
    <property type="evidence" value="ECO:0007669"/>
    <property type="project" value="TreeGrafter"/>
</dbReference>
<evidence type="ECO:0000313" key="19">
    <source>
        <dbReference type="EMBL" id="KYP42394.1"/>
    </source>
</evidence>
<keyword evidence="4" id="KW-0723">Serine/threonine-protein kinase</keyword>
<feature type="binding site" evidence="16">
    <location>
        <position position="243"/>
    </location>
    <ligand>
        <name>ATP</name>
        <dbReference type="ChEBI" id="CHEBI:30616"/>
    </ligand>
</feature>
<evidence type="ECO:0000256" key="16">
    <source>
        <dbReference type="PROSITE-ProRule" id="PRU10141"/>
    </source>
</evidence>
<dbReference type="PROSITE" id="PS50011">
    <property type="entry name" value="PROTEIN_KINASE_DOM"/>
    <property type="match status" value="1"/>
</dbReference>
<evidence type="ECO:0000313" key="20">
    <source>
        <dbReference type="Proteomes" id="UP000075243"/>
    </source>
</evidence>
<dbReference type="AlphaFoldDB" id="A0A151RIG2"/>
<dbReference type="GO" id="GO:0005524">
    <property type="term" value="F:ATP binding"/>
    <property type="evidence" value="ECO:0007669"/>
    <property type="project" value="UniProtKB-UniRule"/>
</dbReference>
<dbReference type="Pfam" id="PF01529">
    <property type="entry name" value="DHHC"/>
    <property type="match status" value="1"/>
</dbReference>
<dbReference type="GO" id="GO:0004674">
    <property type="term" value="F:protein serine/threonine kinase activity"/>
    <property type="evidence" value="ECO:0007669"/>
    <property type="project" value="UniProtKB-KW"/>
</dbReference>
<evidence type="ECO:0000259" key="18">
    <source>
        <dbReference type="PROSITE" id="PS50011"/>
    </source>
</evidence>
<keyword evidence="10 19" id="KW-0418">Kinase</keyword>
<dbReference type="SMART" id="SM00220">
    <property type="entry name" value="S_TKc"/>
    <property type="match status" value="1"/>
</dbReference>
<evidence type="ECO:0000256" key="7">
    <source>
        <dbReference type="ARBA" id="ARBA00022729"/>
    </source>
</evidence>
<keyword evidence="12 17" id="KW-1133">Transmembrane helix</keyword>
<name>A0A151RIG2_CAJCA</name>
<dbReference type="Gramene" id="C.cajan_34956.t">
    <property type="protein sequence ID" value="C.cajan_34956.t"/>
    <property type="gene ID" value="C.cajan_34956"/>
</dbReference>
<evidence type="ECO:0000256" key="9">
    <source>
        <dbReference type="ARBA" id="ARBA00022741"/>
    </source>
</evidence>
<evidence type="ECO:0000256" key="5">
    <source>
        <dbReference type="ARBA" id="ARBA00022679"/>
    </source>
</evidence>
<evidence type="ECO:0000256" key="14">
    <source>
        <dbReference type="ARBA" id="ARBA00023170"/>
    </source>
</evidence>
<dbReference type="PROSITE" id="PS00107">
    <property type="entry name" value="PROTEIN_KINASE_ATP"/>
    <property type="match status" value="1"/>
</dbReference>
<dbReference type="InterPro" id="IPR008271">
    <property type="entry name" value="Ser/Thr_kinase_AS"/>
</dbReference>
<evidence type="ECO:0000256" key="6">
    <source>
        <dbReference type="ARBA" id="ARBA00022692"/>
    </source>
</evidence>
<dbReference type="STRING" id="3821.A0A151RIG2"/>
<dbReference type="FunFam" id="3.30.200.20:FF:000727">
    <property type="entry name" value="Cysteine-rich RLK (RECEPTOR-like protein kinase) 23"/>
    <property type="match status" value="1"/>
</dbReference>
<dbReference type="PROSITE" id="PS50216">
    <property type="entry name" value="DHHC"/>
    <property type="match status" value="1"/>
</dbReference>
<protein>
    <recommendedName>
        <fullName evidence="17">S-acyltransferase</fullName>
        <ecNumber evidence="17">2.3.1.225</ecNumber>
    </recommendedName>
    <alternativeName>
        <fullName evidence="17">Palmitoyltransferase</fullName>
    </alternativeName>
</protein>
<dbReference type="InterPro" id="IPR011009">
    <property type="entry name" value="Kinase-like_dom_sf"/>
</dbReference>
<keyword evidence="13 17" id="KW-0472">Membrane</keyword>
<evidence type="ECO:0000256" key="11">
    <source>
        <dbReference type="ARBA" id="ARBA00022840"/>
    </source>
</evidence>
<evidence type="ECO:0000256" key="1">
    <source>
        <dbReference type="ARBA" id="ARBA00004127"/>
    </source>
</evidence>
<comment type="subcellular location">
    <subcellularLocation>
        <location evidence="1">Endomembrane system</location>
        <topology evidence="1">Multi-pass membrane protein</topology>
    </subcellularLocation>
    <subcellularLocation>
        <location evidence="2">Membrane</location>
        <topology evidence="2">Single-pass membrane protein</topology>
    </subcellularLocation>
</comment>
<feature type="transmembrane region" description="Helical" evidence="17">
    <location>
        <begin position="6"/>
        <end position="26"/>
    </location>
</feature>
<accession>A0A151RIG2</accession>
<dbReference type="FunFam" id="1.10.510.10:FF:000129">
    <property type="entry name" value="cysteine-rich receptor-like protein kinase 10"/>
    <property type="match status" value="1"/>
</dbReference>
<dbReference type="InterPro" id="IPR000719">
    <property type="entry name" value="Prot_kinase_dom"/>
</dbReference>